<comment type="caution">
    <text evidence="2">The sequence shown here is derived from an EMBL/GenBank/DDBJ whole genome shotgun (WGS) entry which is preliminary data.</text>
</comment>
<organism evidence="2 3">
    <name type="scientific">Propionicimonas paludicola</name>
    <dbReference type="NCBI Taxonomy" id="185243"/>
    <lineage>
        <taxon>Bacteria</taxon>
        <taxon>Bacillati</taxon>
        <taxon>Actinomycetota</taxon>
        <taxon>Actinomycetes</taxon>
        <taxon>Propionibacteriales</taxon>
        <taxon>Nocardioidaceae</taxon>
        <taxon>Propionicimonas</taxon>
    </lineage>
</organism>
<evidence type="ECO:0000256" key="1">
    <source>
        <dbReference type="SAM" id="MobiDB-lite"/>
    </source>
</evidence>
<proteinExistence type="predicted"/>
<feature type="region of interest" description="Disordered" evidence="1">
    <location>
        <begin position="1"/>
        <end position="21"/>
    </location>
</feature>
<dbReference type="Proteomes" id="UP000226079">
    <property type="component" value="Unassembled WGS sequence"/>
</dbReference>
<keyword evidence="3" id="KW-1185">Reference proteome</keyword>
<dbReference type="RefSeq" id="WP_098459870.1">
    <property type="nucleotide sequence ID" value="NZ_PDJC01000001.1"/>
</dbReference>
<gene>
    <name evidence="2" type="ORF">ATK74_0850</name>
</gene>
<dbReference type="OrthoDB" id="4227197at2"/>
<protein>
    <submittedName>
        <fullName evidence="2">Uncharacterized protein</fullName>
    </submittedName>
</protein>
<evidence type="ECO:0000313" key="3">
    <source>
        <dbReference type="Proteomes" id="UP000226079"/>
    </source>
</evidence>
<dbReference type="EMBL" id="PDJC01000001">
    <property type="protein sequence ID" value="PFG16316.1"/>
    <property type="molecule type" value="Genomic_DNA"/>
</dbReference>
<dbReference type="AlphaFoldDB" id="A0A2A9CQA8"/>
<evidence type="ECO:0000313" key="2">
    <source>
        <dbReference type="EMBL" id="PFG16316.1"/>
    </source>
</evidence>
<reference evidence="2 3" key="1">
    <citation type="submission" date="2017-10" db="EMBL/GenBank/DDBJ databases">
        <title>Sequencing the genomes of 1000 actinobacteria strains.</title>
        <authorList>
            <person name="Klenk H.-P."/>
        </authorList>
    </citation>
    <scope>NUCLEOTIDE SEQUENCE [LARGE SCALE GENOMIC DNA]</scope>
    <source>
        <strain evidence="2 3">DSM 15597</strain>
    </source>
</reference>
<name>A0A2A9CQA8_9ACTN</name>
<sequence length="120" mass="12120">MTATDPRKLRGSMAGPGGPFDNGGVVIDGQNAVLLEGVGVAAVKPESGSDSDGHMIAMLLNGRVNNTTDQADVLFLFDVDGAASIITELVDLAARMGSGGELTTAIEAAYAAIDAELGRS</sequence>
<accession>A0A2A9CQA8</accession>